<reference evidence="1 2" key="2">
    <citation type="submission" date="2007-06" db="EMBL/GenBank/DDBJ databases">
        <title>Draft genome sequence of Pseudoflavonifractor capillosus ATCC 29799.</title>
        <authorList>
            <person name="Sudarsanam P."/>
            <person name="Ley R."/>
            <person name="Guruge J."/>
            <person name="Turnbaugh P.J."/>
            <person name="Mahowald M."/>
            <person name="Liep D."/>
            <person name="Gordon J."/>
        </authorList>
    </citation>
    <scope>NUCLEOTIDE SEQUENCE [LARGE SCALE GENOMIC DNA]</scope>
    <source>
        <strain evidence="1 2">ATCC 29799</strain>
    </source>
</reference>
<accession>A6NWV4</accession>
<protein>
    <submittedName>
        <fullName evidence="1">Uncharacterized protein</fullName>
    </submittedName>
</protein>
<name>A6NWV4_9FIRM</name>
<keyword evidence="2" id="KW-1185">Reference proteome</keyword>
<dbReference type="STRING" id="411467.BACCAP_02699"/>
<dbReference type="Proteomes" id="UP000003639">
    <property type="component" value="Unassembled WGS sequence"/>
</dbReference>
<dbReference type="AlphaFoldDB" id="A6NWV4"/>
<dbReference type="EMBL" id="AAXG02000017">
    <property type="protein sequence ID" value="EDM99446.1"/>
    <property type="molecule type" value="Genomic_DNA"/>
</dbReference>
<dbReference type="RefSeq" id="WP_006573228.1">
    <property type="nucleotide sequence ID" value="NZ_AAXG02000017.1"/>
</dbReference>
<evidence type="ECO:0000313" key="2">
    <source>
        <dbReference type="Proteomes" id="UP000003639"/>
    </source>
</evidence>
<gene>
    <name evidence="1" type="ORF">BACCAP_02699</name>
</gene>
<organism evidence="1 2">
    <name type="scientific">Pseudoflavonifractor capillosus ATCC 29799</name>
    <dbReference type="NCBI Taxonomy" id="411467"/>
    <lineage>
        <taxon>Bacteria</taxon>
        <taxon>Bacillati</taxon>
        <taxon>Bacillota</taxon>
        <taxon>Clostridia</taxon>
        <taxon>Eubacteriales</taxon>
        <taxon>Oscillospiraceae</taxon>
        <taxon>Pseudoflavonifractor</taxon>
    </lineage>
</organism>
<evidence type="ECO:0000313" key="1">
    <source>
        <dbReference type="EMBL" id="EDM99446.1"/>
    </source>
</evidence>
<proteinExistence type="predicted"/>
<comment type="caution">
    <text evidence="1">The sequence shown here is derived from an EMBL/GenBank/DDBJ whole genome shotgun (WGS) entry which is preliminary data.</text>
</comment>
<reference evidence="1 2" key="1">
    <citation type="submission" date="2007-04" db="EMBL/GenBank/DDBJ databases">
        <authorList>
            <person name="Fulton L."/>
            <person name="Clifton S."/>
            <person name="Fulton B."/>
            <person name="Xu J."/>
            <person name="Minx P."/>
            <person name="Pepin K.H."/>
            <person name="Johnson M."/>
            <person name="Thiruvilangam P."/>
            <person name="Bhonagiri V."/>
            <person name="Nash W.E."/>
            <person name="Mardis E.R."/>
            <person name="Wilson R.K."/>
        </authorList>
    </citation>
    <scope>NUCLEOTIDE SEQUENCE [LARGE SCALE GENOMIC DNA]</scope>
    <source>
        <strain evidence="1 2">ATCC 29799</strain>
    </source>
</reference>
<sequence>MKETIFEQVATAASVLKLDLSAEEFALFAEDQEFSETGLEAVQMLFSYLSEKKQQTTIQTLLKLSRLPTKVPKTFENFDFSLLKGERCGASEGSGVLECHLLSPKPSLYWSGRYR</sequence>